<dbReference type="SUPFAM" id="SSF53474">
    <property type="entry name" value="alpha/beta-Hydrolases"/>
    <property type="match status" value="1"/>
</dbReference>
<organism evidence="2 3">
    <name type="scientific">Deinococcus rufus</name>
    <dbReference type="NCBI Taxonomy" id="2136097"/>
    <lineage>
        <taxon>Bacteria</taxon>
        <taxon>Thermotogati</taxon>
        <taxon>Deinococcota</taxon>
        <taxon>Deinococci</taxon>
        <taxon>Deinococcales</taxon>
        <taxon>Deinococcaceae</taxon>
        <taxon>Deinococcus</taxon>
    </lineage>
</organism>
<evidence type="ECO:0000313" key="2">
    <source>
        <dbReference type="EMBL" id="MFC3832150.1"/>
    </source>
</evidence>
<dbReference type="InterPro" id="IPR000073">
    <property type="entry name" value="AB_hydrolase_1"/>
</dbReference>
<dbReference type="EMBL" id="JBHRZG010000004">
    <property type="protein sequence ID" value="MFC3832150.1"/>
    <property type="molecule type" value="Genomic_DNA"/>
</dbReference>
<comment type="caution">
    <text evidence="2">The sequence shown here is derived from an EMBL/GenBank/DDBJ whole genome shotgun (WGS) entry which is preliminary data.</text>
</comment>
<gene>
    <name evidence="2" type="ORF">ACFOSB_04715</name>
</gene>
<dbReference type="Proteomes" id="UP001595803">
    <property type="component" value="Unassembled WGS sequence"/>
</dbReference>
<dbReference type="PANTHER" id="PTHR43798">
    <property type="entry name" value="MONOACYLGLYCEROL LIPASE"/>
    <property type="match status" value="1"/>
</dbReference>
<dbReference type="InterPro" id="IPR050266">
    <property type="entry name" value="AB_hydrolase_sf"/>
</dbReference>
<keyword evidence="3" id="KW-1185">Reference proteome</keyword>
<evidence type="ECO:0000313" key="3">
    <source>
        <dbReference type="Proteomes" id="UP001595803"/>
    </source>
</evidence>
<sequence>MKTIASADGTAIAFEQSGDGPAVILVSGGSVSRSSNAPLADLLAAQFTVYNYDRRGRGPSGDTQPYAPQREVEDIAAVVDAAGGSAFLYGSSSGAALALMAATLPGITRLALWEPPFILDPAARPPADAAQTVHDLVAADRRGDAAEYFMARVVGLPPEFVAHARTQPWWAAQEALAHTLEYDVTILGDYSLPEERLRATQVPTLVIDGADSAAFMHASADAAAALLPRGQRRTLSSQNHNVAAPVLAPVLAEFFR</sequence>
<feature type="domain" description="AB hydrolase-1" evidence="1">
    <location>
        <begin position="23"/>
        <end position="235"/>
    </location>
</feature>
<proteinExistence type="predicted"/>
<dbReference type="RefSeq" id="WP_322473381.1">
    <property type="nucleotide sequence ID" value="NZ_JBHRZG010000004.1"/>
</dbReference>
<evidence type="ECO:0000259" key="1">
    <source>
        <dbReference type="Pfam" id="PF12697"/>
    </source>
</evidence>
<name>A0ABV7Z7C1_9DEIO</name>
<accession>A0ABV7Z7C1</accession>
<dbReference type="Gene3D" id="3.40.50.1820">
    <property type="entry name" value="alpha/beta hydrolase"/>
    <property type="match status" value="1"/>
</dbReference>
<reference evidence="3" key="1">
    <citation type="journal article" date="2019" name="Int. J. Syst. Evol. Microbiol.">
        <title>The Global Catalogue of Microorganisms (GCM) 10K type strain sequencing project: providing services to taxonomists for standard genome sequencing and annotation.</title>
        <authorList>
            <consortium name="The Broad Institute Genomics Platform"/>
            <consortium name="The Broad Institute Genome Sequencing Center for Infectious Disease"/>
            <person name="Wu L."/>
            <person name="Ma J."/>
        </authorList>
    </citation>
    <scope>NUCLEOTIDE SEQUENCE [LARGE SCALE GENOMIC DNA]</scope>
    <source>
        <strain evidence="3">CCTCC AB 2017081</strain>
    </source>
</reference>
<protein>
    <submittedName>
        <fullName evidence="2">Alpha/beta fold hydrolase</fullName>
    </submittedName>
</protein>
<dbReference type="InterPro" id="IPR029058">
    <property type="entry name" value="AB_hydrolase_fold"/>
</dbReference>
<dbReference type="PANTHER" id="PTHR43798:SF33">
    <property type="entry name" value="HYDROLASE, PUTATIVE (AFU_ORTHOLOGUE AFUA_2G14860)-RELATED"/>
    <property type="match status" value="1"/>
</dbReference>
<dbReference type="GO" id="GO:0016787">
    <property type="term" value="F:hydrolase activity"/>
    <property type="evidence" value="ECO:0007669"/>
    <property type="project" value="UniProtKB-KW"/>
</dbReference>
<keyword evidence="2" id="KW-0378">Hydrolase</keyword>
<dbReference type="Pfam" id="PF12697">
    <property type="entry name" value="Abhydrolase_6"/>
    <property type="match status" value="1"/>
</dbReference>